<accession>A0A6J4N5I3</accession>
<feature type="non-terminal residue" evidence="2">
    <location>
        <position position="1"/>
    </location>
</feature>
<sequence length="334" mass="36655">ARPHRSQKGRRVAPVIGAGPGGGSAQAPAARGGGGGQPRDRLARRGLRRRAAGRVRRVLQPRAGQHVHQRGRARVRQGAAPQEPQPRRRRPVHQAGHPAGPDDAVQLPPEGREREPADVHPGRAPADDRADPRPPPAAEGQRDPRGPARAEAGRGRQARRQHGADEPRGHQGGRARPRAPPVRHRLPDVREGRRRRHCGGDPQPRRPLDGEGDHGGARGRGPGPRRADPPAHVRVRGHPARQRQGHPIRPQGSGQRGTVPRPQDGEPGTQRQDLQEHVRAGRPAHPGRHAVHGPGARQRRRAGPAEDRRHRPPPRRRRRDHHRRPRRREGNGGL</sequence>
<feature type="compositionally biased region" description="Basic residues" evidence="1">
    <location>
        <begin position="171"/>
        <end position="184"/>
    </location>
</feature>
<feature type="non-terminal residue" evidence="2">
    <location>
        <position position="334"/>
    </location>
</feature>
<organism evidence="2">
    <name type="scientific">uncultured Phycisphaerae bacterium</name>
    <dbReference type="NCBI Taxonomy" id="904963"/>
    <lineage>
        <taxon>Bacteria</taxon>
        <taxon>Pseudomonadati</taxon>
        <taxon>Planctomycetota</taxon>
        <taxon>Phycisphaerae</taxon>
        <taxon>environmental samples</taxon>
    </lineage>
</organism>
<feature type="compositionally biased region" description="Basic residues" evidence="1">
    <location>
        <begin position="280"/>
        <end position="302"/>
    </location>
</feature>
<reference evidence="2" key="1">
    <citation type="submission" date="2020-02" db="EMBL/GenBank/DDBJ databases">
        <authorList>
            <person name="Meier V. D."/>
        </authorList>
    </citation>
    <scope>NUCLEOTIDE SEQUENCE</scope>
    <source>
        <strain evidence="2">AVDCRST_MAG64</strain>
    </source>
</reference>
<feature type="compositionally biased region" description="Basic and acidic residues" evidence="1">
    <location>
        <begin position="140"/>
        <end position="154"/>
    </location>
</feature>
<evidence type="ECO:0000256" key="1">
    <source>
        <dbReference type="SAM" id="MobiDB-lite"/>
    </source>
</evidence>
<feature type="compositionally biased region" description="Basic residues" evidence="1">
    <location>
        <begin position="233"/>
        <end position="246"/>
    </location>
</feature>
<feature type="compositionally biased region" description="Basic and acidic residues" evidence="1">
    <location>
        <begin position="203"/>
        <end position="216"/>
    </location>
</feature>
<gene>
    <name evidence="2" type="ORF">AVDCRST_MAG64-266</name>
</gene>
<name>A0A6J4N5I3_9BACT</name>
<evidence type="ECO:0000313" key="2">
    <source>
        <dbReference type="EMBL" id="CAA9375476.1"/>
    </source>
</evidence>
<feature type="region of interest" description="Disordered" evidence="1">
    <location>
        <begin position="1"/>
        <end position="334"/>
    </location>
</feature>
<feature type="compositionally biased region" description="Basic residues" evidence="1">
    <location>
        <begin position="1"/>
        <end position="11"/>
    </location>
</feature>
<keyword evidence="2" id="KW-0969">Cilium</keyword>
<keyword evidence="2" id="KW-0282">Flagellum</keyword>
<feature type="compositionally biased region" description="Basic residues" evidence="1">
    <location>
        <begin position="310"/>
        <end position="327"/>
    </location>
</feature>
<protein>
    <submittedName>
        <fullName evidence="2">Flagellar motor switch protein FliG</fullName>
    </submittedName>
</protein>
<feature type="compositionally biased region" description="Basic residues" evidence="1">
    <location>
        <begin position="44"/>
        <end position="75"/>
    </location>
</feature>
<dbReference type="AlphaFoldDB" id="A0A6J4N5I3"/>
<dbReference type="EMBL" id="CADCUQ010000068">
    <property type="protein sequence ID" value="CAA9375476.1"/>
    <property type="molecule type" value="Genomic_DNA"/>
</dbReference>
<proteinExistence type="predicted"/>
<keyword evidence="2" id="KW-0966">Cell projection</keyword>
<feature type="compositionally biased region" description="Basic and acidic residues" evidence="1">
    <location>
        <begin position="110"/>
        <end position="132"/>
    </location>
</feature>